<evidence type="ECO:0000259" key="2">
    <source>
        <dbReference type="PROSITE" id="PS50042"/>
    </source>
</evidence>
<dbReference type="SUPFAM" id="SSF51206">
    <property type="entry name" value="cAMP-binding domain-like"/>
    <property type="match status" value="2"/>
</dbReference>
<dbReference type="CDD" id="cd00038">
    <property type="entry name" value="CAP_ED"/>
    <property type="match status" value="1"/>
</dbReference>
<dbReference type="PANTHER" id="PTHR23011:SF38">
    <property type="entry name" value="CYCLIC NUCLEOTIDE-BINDING DOMAIN-CONTAINING PROTEIN"/>
    <property type="match status" value="1"/>
</dbReference>
<proteinExistence type="predicted"/>
<protein>
    <submittedName>
        <fullName evidence="3">Cyclic nucleotide-binding domain-containing protein 2</fullName>
    </submittedName>
</protein>
<feature type="region of interest" description="Disordered" evidence="1">
    <location>
        <begin position="89"/>
        <end position="115"/>
    </location>
</feature>
<evidence type="ECO:0000256" key="1">
    <source>
        <dbReference type="SAM" id="MobiDB-lite"/>
    </source>
</evidence>
<feature type="region of interest" description="Disordered" evidence="1">
    <location>
        <begin position="523"/>
        <end position="604"/>
    </location>
</feature>
<comment type="caution">
    <text evidence="3">The sequence shown here is derived from an EMBL/GenBank/DDBJ whole genome shotgun (WGS) entry which is preliminary data.</text>
</comment>
<dbReference type="OrthoDB" id="166212at2759"/>
<gene>
    <name evidence="3" type="ORF">KP79_PYT12265</name>
</gene>
<dbReference type="Gene3D" id="2.60.120.10">
    <property type="entry name" value="Jelly Rolls"/>
    <property type="match status" value="1"/>
</dbReference>
<dbReference type="InterPro" id="IPR018490">
    <property type="entry name" value="cNMP-bd_dom_sf"/>
</dbReference>
<evidence type="ECO:0000313" key="4">
    <source>
        <dbReference type="Proteomes" id="UP000242188"/>
    </source>
</evidence>
<feature type="compositionally biased region" description="Polar residues" evidence="1">
    <location>
        <begin position="1"/>
        <end position="25"/>
    </location>
</feature>
<dbReference type="Proteomes" id="UP000242188">
    <property type="component" value="Unassembled WGS sequence"/>
</dbReference>
<organism evidence="3 4">
    <name type="scientific">Mizuhopecten yessoensis</name>
    <name type="common">Japanese scallop</name>
    <name type="synonym">Patinopecten yessoensis</name>
    <dbReference type="NCBI Taxonomy" id="6573"/>
    <lineage>
        <taxon>Eukaryota</taxon>
        <taxon>Metazoa</taxon>
        <taxon>Spiralia</taxon>
        <taxon>Lophotrochozoa</taxon>
        <taxon>Mollusca</taxon>
        <taxon>Bivalvia</taxon>
        <taxon>Autobranchia</taxon>
        <taxon>Pteriomorphia</taxon>
        <taxon>Pectinida</taxon>
        <taxon>Pectinoidea</taxon>
        <taxon>Pectinidae</taxon>
        <taxon>Mizuhopecten</taxon>
    </lineage>
</organism>
<evidence type="ECO:0000313" key="3">
    <source>
        <dbReference type="EMBL" id="OWF46626.1"/>
    </source>
</evidence>
<feature type="compositionally biased region" description="Acidic residues" evidence="1">
    <location>
        <begin position="45"/>
        <end position="56"/>
    </location>
</feature>
<feature type="domain" description="Cyclic nucleotide-binding" evidence="2">
    <location>
        <begin position="236"/>
        <end position="335"/>
    </location>
</feature>
<dbReference type="AlphaFoldDB" id="A0A210QD21"/>
<dbReference type="InterPro" id="IPR014710">
    <property type="entry name" value="RmlC-like_jellyroll"/>
</dbReference>
<feature type="region of interest" description="Disordered" evidence="1">
    <location>
        <begin position="1"/>
        <end position="77"/>
    </location>
</feature>
<feature type="compositionally biased region" description="Basic and acidic residues" evidence="1">
    <location>
        <begin position="551"/>
        <end position="564"/>
    </location>
</feature>
<feature type="compositionally biased region" description="Acidic residues" evidence="1">
    <location>
        <begin position="95"/>
        <end position="115"/>
    </location>
</feature>
<dbReference type="PANTHER" id="PTHR23011">
    <property type="entry name" value="CYCLIC NUCLEOTIDE-BINDING DOMAIN CONTAINING PROTEIN"/>
    <property type="match status" value="1"/>
</dbReference>
<dbReference type="InterPro" id="IPR000595">
    <property type="entry name" value="cNMP-bd_dom"/>
</dbReference>
<dbReference type="PROSITE" id="PS50042">
    <property type="entry name" value="CNMP_BINDING_3"/>
    <property type="match status" value="1"/>
</dbReference>
<keyword evidence="4" id="KW-1185">Reference proteome</keyword>
<dbReference type="STRING" id="6573.A0A210QD21"/>
<sequence>MDNENTTTEKGNPSKPATENDSSAAENVDTIAKEDDINSLKENGSDDEDEFMDDDESTKRSVKKTPEPVASPIMFDETQMDFMNEEWKWPLPKTDEEENDDEEEEDEGNDDDNEEPYIKFRRFARAVKMLISVCQVCQSLLRNNVSQENWFALLDNLNAAAMQQSQKKRKAFVTLVPDENRQLVTLTFDANDYKSNVQSDELLTDDIKEVMKQKPGTRSQHDVEKVVRCIKGICKSFREYPLSIQKEIVQKAFLDTYKHNRVILKKGLPSDGIYFVLRGALIEKPEGRKAPSEIRTGEKFGEEDLVCGCARRGTVITRHEAEIIFLHRFDYMDIFNMSADSNDPKNLEICKKSVVLSHFPMQKLEENPGTWSVRRYKYGRLMVKDSNEIEWIFVIKSGEARVLSHLKPGVINVRKRRKEIQAAMEEESPYHRKTKILNFIAQKDHLKSSYDPALYTPGPRRTLMSAPPVYGHRECMKELAYRDFPATPRPNNYPTMAAFLNAKSQDSMHLKQTSNATTKLPRITLKTPGNSEGPLESNRREMDEVIEDDEQTTKDDESVSRMDNNETPVVLEEIKDISGKTNFYQKTGKDGPLPRPKSEGANKENRLRLARKQFGNAPFIKPRRTRVDSAHERTTELPPFVQVETLHQGQTFGLRSCLDMSDRGPSVSLVSGDCEVLAINKKFFLKHCDDAMFSLIRLKAKPFPTQQELIDRLDITMRWDEYKKETVRDFINFKISRSEKR</sequence>
<reference evidence="3 4" key="1">
    <citation type="journal article" date="2017" name="Nat. Ecol. Evol.">
        <title>Scallop genome provides insights into evolution of bilaterian karyotype and development.</title>
        <authorList>
            <person name="Wang S."/>
            <person name="Zhang J."/>
            <person name="Jiao W."/>
            <person name="Li J."/>
            <person name="Xun X."/>
            <person name="Sun Y."/>
            <person name="Guo X."/>
            <person name="Huan P."/>
            <person name="Dong B."/>
            <person name="Zhang L."/>
            <person name="Hu X."/>
            <person name="Sun X."/>
            <person name="Wang J."/>
            <person name="Zhao C."/>
            <person name="Wang Y."/>
            <person name="Wang D."/>
            <person name="Huang X."/>
            <person name="Wang R."/>
            <person name="Lv J."/>
            <person name="Li Y."/>
            <person name="Zhang Z."/>
            <person name="Liu B."/>
            <person name="Lu W."/>
            <person name="Hui Y."/>
            <person name="Liang J."/>
            <person name="Zhou Z."/>
            <person name="Hou R."/>
            <person name="Li X."/>
            <person name="Liu Y."/>
            <person name="Li H."/>
            <person name="Ning X."/>
            <person name="Lin Y."/>
            <person name="Zhao L."/>
            <person name="Xing Q."/>
            <person name="Dou J."/>
            <person name="Li Y."/>
            <person name="Mao J."/>
            <person name="Guo H."/>
            <person name="Dou H."/>
            <person name="Li T."/>
            <person name="Mu C."/>
            <person name="Jiang W."/>
            <person name="Fu Q."/>
            <person name="Fu X."/>
            <person name="Miao Y."/>
            <person name="Liu J."/>
            <person name="Yu Q."/>
            <person name="Li R."/>
            <person name="Liao H."/>
            <person name="Li X."/>
            <person name="Kong Y."/>
            <person name="Jiang Z."/>
            <person name="Chourrout D."/>
            <person name="Li R."/>
            <person name="Bao Z."/>
        </authorList>
    </citation>
    <scope>NUCLEOTIDE SEQUENCE [LARGE SCALE GENOMIC DNA]</scope>
    <source>
        <strain evidence="3 4">PY_sf001</strain>
    </source>
</reference>
<dbReference type="EMBL" id="NEDP02004117">
    <property type="protein sequence ID" value="OWF46626.1"/>
    <property type="molecule type" value="Genomic_DNA"/>
</dbReference>
<accession>A0A210QD21</accession>
<name>A0A210QD21_MIZYE</name>